<feature type="transmembrane region" description="Helical" evidence="5">
    <location>
        <begin position="303"/>
        <end position="328"/>
    </location>
</feature>
<evidence type="ECO:0000256" key="2">
    <source>
        <dbReference type="ARBA" id="ARBA00022692"/>
    </source>
</evidence>
<feature type="transmembrane region" description="Helical" evidence="5">
    <location>
        <begin position="280"/>
        <end position="297"/>
    </location>
</feature>
<keyword evidence="8" id="KW-1185">Reference proteome</keyword>
<dbReference type="Gene3D" id="1.20.1070.10">
    <property type="entry name" value="Rhodopsin 7-helix transmembrane proteins"/>
    <property type="match status" value="1"/>
</dbReference>
<feature type="transmembrane region" description="Helical" evidence="5">
    <location>
        <begin position="399"/>
        <end position="422"/>
    </location>
</feature>
<keyword evidence="4 5" id="KW-0472">Membrane</keyword>
<dbReference type="Proteomes" id="UP000326759">
    <property type="component" value="Unassembled WGS sequence"/>
</dbReference>
<dbReference type="PROSITE" id="PS50261">
    <property type="entry name" value="G_PROTEIN_RECEP_F2_4"/>
    <property type="match status" value="1"/>
</dbReference>
<comment type="subcellular location">
    <subcellularLocation>
        <location evidence="1">Membrane</location>
        <topology evidence="1">Multi-pass membrane protein</topology>
    </subcellularLocation>
</comment>
<dbReference type="OrthoDB" id="6134459at2759"/>
<dbReference type="GO" id="GO:0007166">
    <property type="term" value="P:cell surface receptor signaling pathway"/>
    <property type="evidence" value="ECO:0007669"/>
    <property type="project" value="InterPro"/>
</dbReference>
<sequence length="756" mass="87960">MKFSNIVNQYENVDKFVSLYGSRNCTPVMEICSEKSDGKSVSCTRQVSRCNSSWPILSDFEKCQLYSLKVYDNIKNILYKNPHCAKCNYASFSKKQFSCTDLKASTEQVSLGFKSTSFRRPTFSILFQIPNRTPRKCSKRDEIWSPFDDQCSKIICGLGRVLIKGKCVKSEYENYESNVPQRSFLLKSCPTVAVRNFTLYDNDSVYHYTGNKLYEKGEYELYNDSIVLICAQNKFYFKKNFMFSYYTTVVVLSISLVCLVFHMSLYFCYSRLRTWHGRNLLYLCFSLFIAQFLFLTGTTATENFGFCVFMAVCIHYFWLASFFWMNILSIDVWRTFKAKFSHSSNNRRVFLIYNLYSWGVPFIIVMMSLTLDLASKNSKYKPNYAGIDEAELCWINNKIGLLCFFLLPVAIIITENLILFTITSYKIYSQSKETKFAKVKSQSMKVVKEENLSEEEKKRLRKQEKTSKNNKIRFILYLKLGILQGLTWVFGFLASYVDSSICWYIFTILNGLQGAAIVLCFDVKKWVNKLFVHRNNLPYVCFFNKTSETAPEDRIFDSVWRNISIVSLGSRFSKSTKTTPFENDLAKEYDYPFSSQLTKIALKSATSSQRSQSSSLLVNNVHRIQKIFFVLNRLKHQCKKIVMVLFSSGRVVMQVAETNPRKPRRNLLARKESLQSKQKILQFIHHLPTNLLKNTKVLQDLQAKMSPVILVSPVPETTTNILKIRKHIRNVFELLKYHAQFRTSELGKGRCQLFFI</sequence>
<dbReference type="PANTHER" id="PTHR45902">
    <property type="entry name" value="LATROPHILIN RECEPTOR-LIKE PROTEIN A"/>
    <property type="match status" value="1"/>
</dbReference>
<evidence type="ECO:0000313" key="7">
    <source>
        <dbReference type="EMBL" id="KAB7499894.1"/>
    </source>
</evidence>
<evidence type="ECO:0000256" key="5">
    <source>
        <dbReference type="SAM" id="Phobius"/>
    </source>
</evidence>
<feature type="transmembrane region" description="Helical" evidence="5">
    <location>
        <begin position="503"/>
        <end position="521"/>
    </location>
</feature>
<feature type="transmembrane region" description="Helical" evidence="5">
    <location>
        <begin position="474"/>
        <end position="497"/>
    </location>
</feature>
<evidence type="ECO:0000256" key="3">
    <source>
        <dbReference type="ARBA" id="ARBA00022989"/>
    </source>
</evidence>
<feature type="transmembrane region" description="Helical" evidence="5">
    <location>
        <begin position="349"/>
        <end position="371"/>
    </location>
</feature>
<accession>A0A5N5T0B6</accession>
<dbReference type="InterPro" id="IPR017981">
    <property type="entry name" value="GPCR_2-like_7TM"/>
</dbReference>
<keyword evidence="7" id="KW-0675">Receptor</keyword>
<dbReference type="InterPro" id="IPR053231">
    <property type="entry name" value="GPCR_LN-TM7"/>
</dbReference>
<name>A0A5N5T0B6_9CRUS</name>
<dbReference type="CDD" id="cd15039">
    <property type="entry name" value="7tmB3_Methuselah-like"/>
    <property type="match status" value="1"/>
</dbReference>
<dbReference type="GO" id="GO:0016020">
    <property type="term" value="C:membrane"/>
    <property type="evidence" value="ECO:0007669"/>
    <property type="project" value="UniProtKB-SubCell"/>
</dbReference>
<organism evidence="7 8">
    <name type="scientific">Armadillidium nasatum</name>
    <dbReference type="NCBI Taxonomy" id="96803"/>
    <lineage>
        <taxon>Eukaryota</taxon>
        <taxon>Metazoa</taxon>
        <taxon>Ecdysozoa</taxon>
        <taxon>Arthropoda</taxon>
        <taxon>Crustacea</taxon>
        <taxon>Multicrustacea</taxon>
        <taxon>Malacostraca</taxon>
        <taxon>Eumalacostraca</taxon>
        <taxon>Peracarida</taxon>
        <taxon>Isopoda</taxon>
        <taxon>Oniscidea</taxon>
        <taxon>Crinocheta</taxon>
        <taxon>Armadillidiidae</taxon>
        <taxon>Armadillidium</taxon>
    </lineage>
</organism>
<dbReference type="GO" id="GO:0004930">
    <property type="term" value="F:G protein-coupled receptor activity"/>
    <property type="evidence" value="ECO:0007669"/>
    <property type="project" value="InterPro"/>
</dbReference>
<feature type="domain" description="G-protein coupled receptors family 2 profile 2" evidence="6">
    <location>
        <begin position="244"/>
        <end position="525"/>
    </location>
</feature>
<protein>
    <submittedName>
        <fullName evidence="7">Putative G-protein coupled receptor Mth-like 4</fullName>
    </submittedName>
</protein>
<proteinExistence type="predicted"/>
<reference evidence="7 8" key="1">
    <citation type="journal article" date="2019" name="PLoS Biol.">
        <title>Sex chromosomes control vertical transmission of feminizing Wolbachia symbionts in an isopod.</title>
        <authorList>
            <person name="Becking T."/>
            <person name="Chebbi M.A."/>
            <person name="Giraud I."/>
            <person name="Moumen B."/>
            <person name="Laverre T."/>
            <person name="Caubet Y."/>
            <person name="Peccoud J."/>
            <person name="Gilbert C."/>
            <person name="Cordaux R."/>
        </authorList>
    </citation>
    <scope>NUCLEOTIDE SEQUENCE [LARGE SCALE GENOMIC DNA]</scope>
    <source>
        <strain evidence="7">ANa2</strain>
        <tissue evidence="7">Whole body excluding digestive tract and cuticle</tissue>
    </source>
</reference>
<feature type="transmembrane region" description="Helical" evidence="5">
    <location>
        <begin position="243"/>
        <end position="268"/>
    </location>
</feature>
<dbReference type="PANTHER" id="PTHR45902:SF4">
    <property type="entry name" value="G-PROTEIN COUPLED RECEPTORS FAMILY 2 PROFILE 2 DOMAIN-CONTAINING PROTEIN"/>
    <property type="match status" value="1"/>
</dbReference>
<keyword evidence="3 5" id="KW-1133">Transmembrane helix</keyword>
<dbReference type="InterPro" id="IPR000832">
    <property type="entry name" value="GPCR_2_secretin-like"/>
</dbReference>
<dbReference type="Pfam" id="PF00002">
    <property type="entry name" value="7tm_2"/>
    <property type="match status" value="1"/>
</dbReference>
<keyword evidence="2 5" id="KW-0812">Transmembrane</keyword>
<evidence type="ECO:0000313" key="8">
    <source>
        <dbReference type="Proteomes" id="UP000326759"/>
    </source>
</evidence>
<dbReference type="EMBL" id="SEYY01016195">
    <property type="protein sequence ID" value="KAB7499894.1"/>
    <property type="molecule type" value="Genomic_DNA"/>
</dbReference>
<dbReference type="AlphaFoldDB" id="A0A5N5T0B6"/>
<evidence type="ECO:0000256" key="4">
    <source>
        <dbReference type="ARBA" id="ARBA00023136"/>
    </source>
</evidence>
<evidence type="ECO:0000259" key="6">
    <source>
        <dbReference type="PROSITE" id="PS50261"/>
    </source>
</evidence>
<evidence type="ECO:0000256" key="1">
    <source>
        <dbReference type="ARBA" id="ARBA00004141"/>
    </source>
</evidence>
<comment type="caution">
    <text evidence="7">The sequence shown here is derived from an EMBL/GenBank/DDBJ whole genome shotgun (WGS) entry which is preliminary data.</text>
</comment>
<gene>
    <name evidence="7" type="primary">mthl4_0</name>
    <name evidence="7" type="ORF">Anas_06389</name>
</gene>